<sequence>MLQVTPLSWAEWTIVLYLSFPVSHEPLHFYFADYINYWAFWMKPMMYFFFLGFHYVCIRTANLFTALQFWPSLRCRSHDLHWLDLKKELCWNFSNLPILTSNMGNIFHLFDLGLSPVFSFCFVFCLLSSRCSLMD</sequence>
<name>A0A2P2M3I5_RHIMU</name>
<evidence type="ECO:0000313" key="2">
    <source>
        <dbReference type="EMBL" id="MBX24780.1"/>
    </source>
</evidence>
<protein>
    <submittedName>
        <fullName evidence="2">Calcium-transporting ATPase 3 endoplasmic reticulum-type</fullName>
    </submittedName>
</protein>
<dbReference type="AlphaFoldDB" id="A0A2P2M3I5"/>
<feature type="transmembrane region" description="Helical" evidence="1">
    <location>
        <begin position="47"/>
        <end position="70"/>
    </location>
</feature>
<keyword evidence="1" id="KW-0472">Membrane</keyword>
<dbReference type="EMBL" id="GGEC01044296">
    <property type="protein sequence ID" value="MBX24780.1"/>
    <property type="molecule type" value="Transcribed_RNA"/>
</dbReference>
<accession>A0A2P2M3I5</accession>
<reference evidence="2" key="1">
    <citation type="submission" date="2018-02" db="EMBL/GenBank/DDBJ databases">
        <title>Rhizophora mucronata_Transcriptome.</title>
        <authorList>
            <person name="Meera S.P."/>
            <person name="Sreeshan A."/>
            <person name="Augustine A."/>
        </authorList>
    </citation>
    <scope>NUCLEOTIDE SEQUENCE</scope>
    <source>
        <tissue evidence="2">Leaf</tissue>
    </source>
</reference>
<proteinExistence type="predicted"/>
<organism evidence="2">
    <name type="scientific">Rhizophora mucronata</name>
    <name type="common">Asiatic mangrove</name>
    <dbReference type="NCBI Taxonomy" id="61149"/>
    <lineage>
        <taxon>Eukaryota</taxon>
        <taxon>Viridiplantae</taxon>
        <taxon>Streptophyta</taxon>
        <taxon>Embryophyta</taxon>
        <taxon>Tracheophyta</taxon>
        <taxon>Spermatophyta</taxon>
        <taxon>Magnoliopsida</taxon>
        <taxon>eudicotyledons</taxon>
        <taxon>Gunneridae</taxon>
        <taxon>Pentapetalae</taxon>
        <taxon>rosids</taxon>
        <taxon>fabids</taxon>
        <taxon>Malpighiales</taxon>
        <taxon>Rhizophoraceae</taxon>
        <taxon>Rhizophora</taxon>
    </lineage>
</organism>
<feature type="transmembrane region" description="Helical" evidence="1">
    <location>
        <begin position="106"/>
        <end position="127"/>
    </location>
</feature>
<dbReference type="EMBL" id="GGEC01044301">
    <property type="protein sequence ID" value="MBX24785.1"/>
    <property type="molecule type" value="Transcribed_RNA"/>
</dbReference>
<keyword evidence="1" id="KW-0812">Transmembrane</keyword>
<keyword evidence="1" id="KW-1133">Transmembrane helix</keyword>
<evidence type="ECO:0000256" key="1">
    <source>
        <dbReference type="SAM" id="Phobius"/>
    </source>
</evidence>